<evidence type="ECO:0000313" key="1">
    <source>
        <dbReference type="EMBL" id="CAG7872002.1"/>
    </source>
</evidence>
<protein>
    <submittedName>
        <fullName evidence="1">Uncharacterized protein</fullName>
    </submittedName>
</protein>
<sequence>KKKKEIIKHDLKTDITSLSIQHAWIYTKPNRCCEAQHTFNYFCFALFLLSHKTKKSFQKN</sequence>
<proteinExistence type="predicted"/>
<feature type="non-terminal residue" evidence="1">
    <location>
        <position position="1"/>
    </location>
</feature>
<reference evidence="1 2" key="1">
    <citation type="submission" date="2021-07" db="EMBL/GenBank/DDBJ databases">
        <authorList>
            <consortium name="Genoscope - CEA"/>
            <person name="William W."/>
        </authorList>
    </citation>
    <scope>NUCLEOTIDE SEQUENCE [LARGE SCALE GENOMIC DNA]</scope>
</reference>
<gene>
    <name evidence="1" type="ORF">BRAPAZ1V2_A06P42420.2</name>
</gene>
<dbReference type="EMBL" id="LS974622">
    <property type="protein sequence ID" value="CAG7872002.1"/>
    <property type="molecule type" value="Genomic_DNA"/>
</dbReference>
<evidence type="ECO:0000313" key="2">
    <source>
        <dbReference type="Proteomes" id="UP000694005"/>
    </source>
</evidence>
<dbReference type="Proteomes" id="UP000694005">
    <property type="component" value="Chromosome A06"/>
</dbReference>
<accession>A0A8D9D7A6</accession>
<name>A0A8D9D7A6_BRACM</name>
<organism evidence="1 2">
    <name type="scientific">Brassica campestris</name>
    <name type="common">Field mustard</name>
    <dbReference type="NCBI Taxonomy" id="3711"/>
    <lineage>
        <taxon>Eukaryota</taxon>
        <taxon>Viridiplantae</taxon>
        <taxon>Streptophyta</taxon>
        <taxon>Embryophyta</taxon>
        <taxon>Tracheophyta</taxon>
        <taxon>Spermatophyta</taxon>
        <taxon>Magnoliopsida</taxon>
        <taxon>eudicotyledons</taxon>
        <taxon>Gunneridae</taxon>
        <taxon>Pentapetalae</taxon>
        <taxon>rosids</taxon>
        <taxon>malvids</taxon>
        <taxon>Brassicales</taxon>
        <taxon>Brassicaceae</taxon>
        <taxon>Brassiceae</taxon>
        <taxon>Brassica</taxon>
    </lineage>
</organism>
<dbReference type="AlphaFoldDB" id="A0A8D9D7A6"/>
<dbReference type="Gramene" id="A06p42420.2_BraZ1">
    <property type="protein sequence ID" value="A06p42420.2_BraZ1.CDS.1"/>
    <property type="gene ID" value="A06g42420.2_BraZ1"/>
</dbReference>